<feature type="coiled-coil region" evidence="1">
    <location>
        <begin position="324"/>
        <end position="373"/>
    </location>
</feature>
<dbReference type="OrthoDB" id="307010at2759"/>
<feature type="region of interest" description="Disordered" evidence="2">
    <location>
        <begin position="238"/>
        <end position="283"/>
    </location>
</feature>
<organism evidence="3 4">
    <name type="scientific">Stylonychia lemnae</name>
    <name type="common">Ciliate</name>
    <dbReference type="NCBI Taxonomy" id="5949"/>
    <lineage>
        <taxon>Eukaryota</taxon>
        <taxon>Sar</taxon>
        <taxon>Alveolata</taxon>
        <taxon>Ciliophora</taxon>
        <taxon>Intramacronucleata</taxon>
        <taxon>Spirotrichea</taxon>
        <taxon>Stichotrichia</taxon>
        <taxon>Sporadotrichida</taxon>
        <taxon>Oxytrichidae</taxon>
        <taxon>Stylonychinae</taxon>
        <taxon>Stylonychia</taxon>
    </lineage>
</organism>
<dbReference type="InParanoid" id="A0A077ZWX7"/>
<feature type="compositionally biased region" description="Basic and acidic residues" evidence="2">
    <location>
        <begin position="482"/>
        <end position="492"/>
    </location>
</feature>
<dbReference type="Proteomes" id="UP000039865">
    <property type="component" value="Unassembled WGS sequence"/>
</dbReference>
<evidence type="ECO:0000313" key="3">
    <source>
        <dbReference type="EMBL" id="CDW73006.1"/>
    </source>
</evidence>
<name>A0A077ZWX7_STYLE</name>
<gene>
    <name evidence="3" type="primary">Contig16372.g17436</name>
    <name evidence="3" type="ORF">STYLEM_1974</name>
</gene>
<dbReference type="OMA" id="WRGRIHE"/>
<feature type="region of interest" description="Disordered" evidence="2">
    <location>
        <begin position="448"/>
        <end position="512"/>
    </location>
</feature>
<feature type="region of interest" description="Disordered" evidence="2">
    <location>
        <begin position="1"/>
        <end position="55"/>
    </location>
</feature>
<evidence type="ECO:0000256" key="1">
    <source>
        <dbReference type="SAM" id="Coils"/>
    </source>
</evidence>
<evidence type="ECO:0000313" key="4">
    <source>
        <dbReference type="Proteomes" id="UP000039865"/>
    </source>
</evidence>
<feature type="compositionally biased region" description="Basic and acidic residues" evidence="2">
    <location>
        <begin position="251"/>
        <end position="283"/>
    </location>
</feature>
<feature type="compositionally biased region" description="Polar residues" evidence="2">
    <location>
        <begin position="531"/>
        <end position="541"/>
    </location>
</feature>
<feature type="compositionally biased region" description="Polar residues" evidence="2">
    <location>
        <begin position="463"/>
        <end position="472"/>
    </location>
</feature>
<sequence length="616" mass="73294">MPPKPNPAQQQQQPPQTTQSQVSQKVNNPQTGAKPQAQAQPNQPGQKGGAVQQQEHSQNNMQLLTFDNTIMIQKLQHMFQFSSHLEEVKNSAKQMIEKRNETQVKTIVDKDDAMSENYERDVEDKLRKWRFKERKREFVERINQLNIKEMVPKQHIQNKLKQLQEIESFLGNKEGDREVEEKLGLKLANRYHTIQHYDDPLPGEEPIKEKSYFEKKKERLEQEGKTQHEIEELMAKLHEEKKARKEKKRKERIEKQAEQKRLEEVKTKKKSDKDQKEIEEKRKKIQETISKIKEDRQSSISQMLEETRKIVKNPLYRQIEDKYKEDEESEIEKRKKHLQSLRDLRQPLNRDEILEHSKKMEELVKEKNEERRNKRMAQFTSSYDYSKYHTKFLDSILEHEAAQVEEKERKDEERLRVQEQRDIYDKYVKEMHWPKISEKKKQELEALKMSMKTSPKHGKKSPRSTLGQSTKDGMTANGRYRATSEHGEDSTMKSKIIVWPENTMKPKPKEKKEGKIIDWLREQRNKHDQDVQNGGTPVQKNNDWKKDLDKMQLHGKEKYDMFLGKAKDFEEKAKRKQQIIGTTKGATIEDIIELNDMYVESIKAKLELLHDLGDKQ</sequence>
<proteinExistence type="predicted"/>
<keyword evidence="1" id="KW-0175">Coiled coil</keyword>
<dbReference type="AlphaFoldDB" id="A0A077ZWX7"/>
<dbReference type="EMBL" id="CCKQ01001903">
    <property type="protein sequence ID" value="CDW73006.1"/>
    <property type="molecule type" value="Genomic_DNA"/>
</dbReference>
<evidence type="ECO:0000256" key="2">
    <source>
        <dbReference type="SAM" id="MobiDB-lite"/>
    </source>
</evidence>
<reference evidence="3 4" key="1">
    <citation type="submission" date="2014-06" db="EMBL/GenBank/DDBJ databases">
        <authorList>
            <person name="Swart Estienne"/>
        </authorList>
    </citation>
    <scope>NUCLEOTIDE SEQUENCE [LARGE SCALE GENOMIC DNA]</scope>
    <source>
        <strain evidence="3 4">130c</strain>
    </source>
</reference>
<protein>
    <submittedName>
        <fullName evidence="3">Uncharacterized protein</fullName>
    </submittedName>
</protein>
<accession>A0A077ZWX7</accession>
<keyword evidence="4" id="KW-1185">Reference proteome</keyword>
<feature type="region of interest" description="Disordered" evidence="2">
    <location>
        <begin position="525"/>
        <end position="547"/>
    </location>
</feature>
<feature type="compositionally biased region" description="Low complexity" evidence="2">
    <location>
        <begin position="7"/>
        <end position="45"/>
    </location>
</feature>